<organism evidence="2 3">
    <name type="scientific">Virgisporangium ochraceum</name>
    <dbReference type="NCBI Taxonomy" id="65505"/>
    <lineage>
        <taxon>Bacteria</taxon>
        <taxon>Bacillati</taxon>
        <taxon>Actinomycetota</taxon>
        <taxon>Actinomycetes</taxon>
        <taxon>Micromonosporales</taxon>
        <taxon>Micromonosporaceae</taxon>
        <taxon>Virgisporangium</taxon>
    </lineage>
</organism>
<proteinExistence type="predicted"/>
<evidence type="ECO:0000256" key="1">
    <source>
        <dbReference type="SAM" id="MobiDB-lite"/>
    </source>
</evidence>
<comment type="caution">
    <text evidence="2">The sequence shown here is derived from an EMBL/GenBank/DDBJ whole genome shotgun (WGS) entry which is preliminary data.</text>
</comment>
<dbReference type="AlphaFoldDB" id="A0A8J4ECU3"/>
<dbReference type="EMBL" id="BOPH01000072">
    <property type="protein sequence ID" value="GIJ69999.1"/>
    <property type="molecule type" value="Genomic_DNA"/>
</dbReference>
<dbReference type="Proteomes" id="UP000635606">
    <property type="component" value="Unassembled WGS sequence"/>
</dbReference>
<name>A0A8J4ECU3_9ACTN</name>
<sequence>MVIAAAVGAALTGVGCVGGNIFGANPGDGGCGFAPDGLVADDLTGTWEGRWATFTLAAGGVATGIEEFLPTSQSPSASTRPGRTQASPTPGRTQASPSPATVTARWTLEIVNDRADLTLTGAVQATFMVSGTREEPWLYVFGEGDPDSCNIVRYDRTAR</sequence>
<gene>
    <name evidence="2" type="ORF">Voc01_049160</name>
</gene>
<accession>A0A8J4ECU3</accession>
<reference evidence="2" key="1">
    <citation type="submission" date="2021-01" db="EMBL/GenBank/DDBJ databases">
        <title>Whole genome shotgun sequence of Virgisporangium ochraceum NBRC 16418.</title>
        <authorList>
            <person name="Komaki H."/>
            <person name="Tamura T."/>
        </authorList>
    </citation>
    <scope>NUCLEOTIDE SEQUENCE</scope>
    <source>
        <strain evidence="2">NBRC 16418</strain>
    </source>
</reference>
<keyword evidence="3" id="KW-1185">Reference proteome</keyword>
<feature type="region of interest" description="Disordered" evidence="1">
    <location>
        <begin position="69"/>
        <end position="101"/>
    </location>
</feature>
<feature type="compositionally biased region" description="Polar residues" evidence="1">
    <location>
        <begin position="70"/>
        <end position="101"/>
    </location>
</feature>
<evidence type="ECO:0000313" key="2">
    <source>
        <dbReference type="EMBL" id="GIJ69999.1"/>
    </source>
</evidence>
<evidence type="ECO:0000313" key="3">
    <source>
        <dbReference type="Proteomes" id="UP000635606"/>
    </source>
</evidence>
<protein>
    <submittedName>
        <fullName evidence="2">Uncharacterized protein</fullName>
    </submittedName>
</protein>